<evidence type="ECO:0000313" key="2">
    <source>
        <dbReference type="EMBL" id="OPH54771.1"/>
    </source>
</evidence>
<evidence type="ECO:0000256" key="1">
    <source>
        <dbReference type="SAM" id="Phobius"/>
    </source>
</evidence>
<feature type="transmembrane region" description="Helical" evidence="1">
    <location>
        <begin position="119"/>
        <end position="138"/>
    </location>
</feature>
<dbReference type="RefSeq" id="WP_079414757.1">
    <property type="nucleotide sequence ID" value="NZ_MBTG01000020.1"/>
</dbReference>
<protein>
    <submittedName>
        <fullName evidence="2">Uncharacterized protein</fullName>
    </submittedName>
</protein>
<keyword evidence="1" id="KW-0812">Transmembrane</keyword>
<gene>
    <name evidence="2" type="ORF">BC351_30445</name>
</gene>
<dbReference type="EMBL" id="MBTG01000020">
    <property type="protein sequence ID" value="OPH54771.1"/>
    <property type="molecule type" value="Genomic_DNA"/>
</dbReference>
<accession>A0A1V4HGR3</accession>
<evidence type="ECO:0000313" key="3">
    <source>
        <dbReference type="Proteomes" id="UP000190626"/>
    </source>
</evidence>
<dbReference type="AlphaFoldDB" id="A0A1V4HGR3"/>
<keyword evidence="1" id="KW-1133">Transmembrane helix</keyword>
<sequence>MVKGHKIERLLWSIALPGFGQFLNKKYLKGVVLIALEVLINVKSDLNVSIQMSFQGNIAGAIETTDYEWLMFYPCVYMFGIWDAYRDADEKEQPLSFLPYVSAAFFATVGMIYSPYFLGPVWLSLLFCFVGVGIGLLLKKMLLR</sequence>
<proteinExistence type="predicted"/>
<keyword evidence="3" id="KW-1185">Reference proteome</keyword>
<feature type="transmembrane region" description="Helical" evidence="1">
    <location>
        <begin position="95"/>
        <end position="113"/>
    </location>
</feature>
<name>A0A1V4HGR3_9BACL</name>
<organism evidence="2 3">
    <name type="scientific">Paenibacillus ferrarius</name>
    <dbReference type="NCBI Taxonomy" id="1469647"/>
    <lineage>
        <taxon>Bacteria</taxon>
        <taxon>Bacillati</taxon>
        <taxon>Bacillota</taxon>
        <taxon>Bacilli</taxon>
        <taxon>Bacillales</taxon>
        <taxon>Paenibacillaceae</taxon>
        <taxon>Paenibacillus</taxon>
    </lineage>
</organism>
<dbReference type="Proteomes" id="UP000190626">
    <property type="component" value="Unassembled WGS sequence"/>
</dbReference>
<dbReference type="OrthoDB" id="1681794at2"/>
<comment type="caution">
    <text evidence="2">The sequence shown here is derived from an EMBL/GenBank/DDBJ whole genome shotgun (WGS) entry which is preliminary data.</text>
</comment>
<dbReference type="STRING" id="1469647.BC351_30445"/>
<reference evidence="3" key="1">
    <citation type="submission" date="2016-07" db="EMBL/GenBank/DDBJ databases">
        <authorList>
            <person name="Florea S."/>
            <person name="Webb J.S."/>
            <person name="Jaromczyk J."/>
            <person name="Schardl C.L."/>
        </authorList>
    </citation>
    <scope>NUCLEOTIDE SEQUENCE [LARGE SCALE GENOMIC DNA]</scope>
    <source>
        <strain evidence="3">CY1</strain>
    </source>
</reference>
<keyword evidence="1" id="KW-0472">Membrane</keyword>